<organism evidence="5">
    <name type="scientific">Eucalyptus grandis</name>
    <name type="common">Flooded gum</name>
    <dbReference type="NCBI Taxonomy" id="71139"/>
    <lineage>
        <taxon>Eukaryota</taxon>
        <taxon>Viridiplantae</taxon>
        <taxon>Streptophyta</taxon>
        <taxon>Embryophyta</taxon>
        <taxon>Tracheophyta</taxon>
        <taxon>Spermatophyta</taxon>
        <taxon>Magnoliopsida</taxon>
        <taxon>eudicotyledons</taxon>
        <taxon>Gunneridae</taxon>
        <taxon>Pentapetalae</taxon>
        <taxon>rosids</taxon>
        <taxon>malvids</taxon>
        <taxon>Myrtales</taxon>
        <taxon>Myrtaceae</taxon>
        <taxon>Myrtoideae</taxon>
        <taxon>Eucalypteae</taxon>
        <taxon>Eucalyptus</taxon>
    </lineage>
</organism>
<dbReference type="GO" id="GO:0003700">
    <property type="term" value="F:DNA-binding transcription factor activity"/>
    <property type="evidence" value="ECO:0000318"/>
    <property type="project" value="GO_Central"/>
</dbReference>
<reference evidence="5" key="1">
    <citation type="submission" date="2013-07" db="EMBL/GenBank/DDBJ databases">
        <title>The genome of Eucalyptus grandis.</title>
        <authorList>
            <person name="Schmutz J."/>
            <person name="Hayes R."/>
            <person name="Myburg A."/>
            <person name="Tuskan G."/>
            <person name="Grattapaglia D."/>
            <person name="Rokhsar D.S."/>
        </authorList>
    </citation>
    <scope>NUCLEOTIDE SEQUENCE</scope>
    <source>
        <tissue evidence="5">Leaf extractions</tissue>
    </source>
</reference>
<sequence>MSSGFSGGSGGGGPEFYTAAGGMSARSIASAMSSVNGNAASQSPFRSQPQFGAGIFLEPNSQMAPQPAQPQPGLVGKRTLMEFQAQHQQQQQQHQHQQNQALSNLILRSVRSKISPRSSPISHLDFSAAVSSPDVMSSLSALSSPAGFSAQRYGLPILQQLRPQPIHLGNGAIHVSNQALGGVSFANVLQNRANPHQAEPENKMMNRLQELEKQLLDDDEEGDGDAVSVITNANSEWSETIQSLISPGQKQISPSPTSSSSSSSPSSSLSVPSPVPICSRQSLMEAATAIYEGRVDVASEILTRLSAVPNPKGNSEPKLMEYMLSALKSRVSPADNPPPVAELFTKDHVSSTQSLYELSPCFKLGFMAANLMILEAASEQPSTNKLHVIDFDVGQEGQYINLLHALSTRQPGIPSTLKITTLADGFNGEERLRMVRDRVSELAAQMGVRLVFNIVSQKVSELSELSRDSLGCEPDEVLAVNLAFKLYRMPDESVSMENPRDELLRRVKGLAPRVVTLVEQEMNGNTAPFATRAGEALGYYGALLESLESTVPRDSSDRGRAEEGLSRKLGNSVACEGRDRVERCEVFGKWRARMGMAGFELKPLGQHVAESMKARLESGNRVNPGFTVKEENGGVCFGWLGRTLTVASAWR</sequence>
<dbReference type="AlphaFoldDB" id="A0A059DIP4"/>
<proteinExistence type="inferred from homology"/>
<dbReference type="FunCoup" id="A0A059DIP4">
    <property type="interactions" value="1147"/>
</dbReference>
<dbReference type="GO" id="GO:0006355">
    <property type="term" value="P:regulation of DNA-templated transcription"/>
    <property type="evidence" value="ECO:0000318"/>
    <property type="project" value="GO_Central"/>
</dbReference>
<dbReference type="Pfam" id="PF03514">
    <property type="entry name" value="GRAS"/>
    <property type="match status" value="1"/>
</dbReference>
<dbReference type="PANTHER" id="PTHR31636">
    <property type="entry name" value="OSJNBA0084A10.13 PROTEIN-RELATED"/>
    <property type="match status" value="1"/>
</dbReference>
<dbReference type="EMBL" id="KK198753">
    <property type="protein sequence ID" value="KCW90653.1"/>
    <property type="molecule type" value="Genomic_DNA"/>
</dbReference>
<dbReference type="STRING" id="71139.A0A059DIP4"/>
<comment type="caution">
    <text evidence="3">Lacks conserved residue(s) required for the propagation of feature annotation.</text>
</comment>
<keyword evidence="2" id="KW-0804">Transcription</keyword>
<dbReference type="OrthoDB" id="677896at2759"/>
<dbReference type="GO" id="GO:0043565">
    <property type="term" value="F:sequence-specific DNA binding"/>
    <property type="evidence" value="ECO:0000318"/>
    <property type="project" value="GO_Central"/>
</dbReference>
<evidence type="ECO:0000256" key="1">
    <source>
        <dbReference type="ARBA" id="ARBA00023015"/>
    </source>
</evidence>
<keyword evidence="1" id="KW-0805">Transcription regulation</keyword>
<evidence type="ECO:0000256" key="4">
    <source>
        <dbReference type="SAM" id="MobiDB-lite"/>
    </source>
</evidence>
<evidence type="ECO:0000256" key="3">
    <source>
        <dbReference type="PROSITE-ProRule" id="PRU01191"/>
    </source>
</evidence>
<dbReference type="KEGG" id="egr:104448442"/>
<protein>
    <submittedName>
        <fullName evidence="5">Uncharacterized protein</fullName>
    </submittedName>
</protein>
<evidence type="ECO:0000256" key="2">
    <source>
        <dbReference type="ARBA" id="ARBA00023163"/>
    </source>
</evidence>
<accession>A0A059DIP4</accession>
<feature type="region of interest" description="SAW" evidence="3">
    <location>
        <begin position="574"/>
        <end position="651"/>
    </location>
</feature>
<dbReference type="GO" id="GO:0005634">
    <property type="term" value="C:nucleus"/>
    <property type="evidence" value="ECO:0000318"/>
    <property type="project" value="GO_Central"/>
</dbReference>
<dbReference type="OMA" id="NEACGHY"/>
<evidence type="ECO:0000313" key="5">
    <source>
        <dbReference type="EMBL" id="KCW90653.1"/>
    </source>
</evidence>
<dbReference type="eggNOG" id="ENOG502QRJ6">
    <property type="taxonomic scope" value="Eukaryota"/>
</dbReference>
<feature type="compositionally biased region" description="Low complexity" evidence="4">
    <location>
        <begin position="253"/>
        <end position="272"/>
    </location>
</feature>
<feature type="region of interest" description="Disordered" evidence="4">
    <location>
        <begin position="242"/>
        <end position="273"/>
    </location>
</feature>
<dbReference type="PROSITE" id="PS50985">
    <property type="entry name" value="GRAS"/>
    <property type="match status" value="1"/>
</dbReference>
<dbReference type="InterPro" id="IPR005202">
    <property type="entry name" value="TF_GRAS"/>
</dbReference>
<gene>
    <name evidence="5" type="ORF">EUGRSUZ_A02754</name>
</gene>
<dbReference type="InParanoid" id="A0A059DIP4"/>
<comment type="similarity">
    <text evidence="3">Belongs to the GRAS family.</text>
</comment>
<feature type="short sequence motif" description="VHIID" evidence="3">
    <location>
        <begin position="386"/>
        <end position="390"/>
    </location>
</feature>
<name>A0A059DIP4_EUCGR</name>
<dbReference type="Gramene" id="KCW90653">
    <property type="protein sequence ID" value="KCW90653"/>
    <property type="gene ID" value="EUGRSUZ_A02754"/>
</dbReference>
<feature type="compositionally biased region" description="Polar residues" evidence="4">
    <location>
        <begin position="242"/>
        <end position="252"/>
    </location>
</feature>